<evidence type="ECO:0000313" key="7">
    <source>
        <dbReference type="EMBL" id="KRO41330.1"/>
    </source>
</evidence>
<evidence type="ECO:0000256" key="3">
    <source>
        <dbReference type="ARBA" id="ARBA00023002"/>
    </source>
</evidence>
<organism evidence="7 8">
    <name type="scientific">SAR86 cluster bacterium BACL1 MAG-120920-bin57</name>
    <dbReference type="NCBI Taxonomy" id="1655571"/>
    <lineage>
        <taxon>Bacteria</taxon>
        <taxon>Pseudomonadati</taxon>
        <taxon>Pseudomonadota</taxon>
        <taxon>Gammaproteobacteria</taxon>
        <taxon>SAR86 cluster</taxon>
    </lineage>
</organism>
<dbReference type="InterPro" id="IPR050584">
    <property type="entry name" value="Cholesterol_7-desaturase"/>
</dbReference>
<gene>
    <name evidence="7" type="ORF">ABR63_06605</name>
</gene>
<keyword evidence="4" id="KW-0408">Iron</keyword>
<keyword evidence="3" id="KW-0560">Oxidoreductase</keyword>
<keyword evidence="5" id="KW-0411">Iron-sulfur</keyword>
<dbReference type="AlphaFoldDB" id="A0A0R2PWK4"/>
<evidence type="ECO:0000313" key="8">
    <source>
        <dbReference type="Proteomes" id="UP000050874"/>
    </source>
</evidence>
<accession>A0A0R2PWK4</accession>
<proteinExistence type="predicted"/>
<evidence type="ECO:0000256" key="4">
    <source>
        <dbReference type="ARBA" id="ARBA00023004"/>
    </source>
</evidence>
<sequence>MTDQELIAPELPEQRNISESNLASGWYKIADSSQIKIKQALQVESFPTQIVVWRGEDSTLRGLDLYCKHMGASLACGEVDGNSIRCPFHSWRWAGDGHCDEIPYAKNIPTKAVTRSWEIDEIDGMIYAWFDKDAKPAEPNGQRFE</sequence>
<evidence type="ECO:0000256" key="1">
    <source>
        <dbReference type="ARBA" id="ARBA00022714"/>
    </source>
</evidence>
<protein>
    <recommendedName>
        <fullName evidence="6">Rieske domain-containing protein</fullName>
    </recommendedName>
</protein>
<feature type="domain" description="Rieske" evidence="6">
    <location>
        <begin position="27"/>
        <end position="128"/>
    </location>
</feature>
<dbReference type="PANTHER" id="PTHR21266">
    <property type="entry name" value="IRON-SULFUR DOMAIN CONTAINING PROTEIN"/>
    <property type="match status" value="1"/>
</dbReference>
<dbReference type="InterPro" id="IPR036922">
    <property type="entry name" value="Rieske_2Fe-2S_sf"/>
</dbReference>
<dbReference type="SUPFAM" id="SSF50022">
    <property type="entry name" value="ISP domain"/>
    <property type="match status" value="1"/>
</dbReference>
<keyword evidence="1" id="KW-0001">2Fe-2S</keyword>
<dbReference type="GO" id="GO:0016491">
    <property type="term" value="F:oxidoreductase activity"/>
    <property type="evidence" value="ECO:0007669"/>
    <property type="project" value="UniProtKB-KW"/>
</dbReference>
<keyword evidence="2" id="KW-0479">Metal-binding</keyword>
<dbReference type="GO" id="GO:0051537">
    <property type="term" value="F:2 iron, 2 sulfur cluster binding"/>
    <property type="evidence" value="ECO:0007669"/>
    <property type="project" value="UniProtKB-KW"/>
</dbReference>
<comment type="caution">
    <text evidence="7">The sequence shown here is derived from an EMBL/GenBank/DDBJ whole genome shotgun (WGS) entry which is preliminary data.</text>
</comment>
<reference evidence="8" key="1">
    <citation type="submission" date="2015-10" db="EMBL/GenBank/DDBJ databases">
        <title>Metagenome-Assembled Genomes uncover a global brackish microbiome.</title>
        <authorList>
            <person name="Hugerth L.W."/>
            <person name="Larsson J."/>
            <person name="Alneberg J."/>
            <person name="Lindh M.V."/>
            <person name="Legrand C."/>
            <person name="Pinhassi J."/>
            <person name="Andersson A."/>
        </authorList>
    </citation>
    <scope>NUCLEOTIDE SEQUENCE [LARGE SCALE GENOMIC DNA]</scope>
</reference>
<evidence type="ECO:0000259" key="6">
    <source>
        <dbReference type="PROSITE" id="PS51296"/>
    </source>
</evidence>
<dbReference type="InterPro" id="IPR017941">
    <property type="entry name" value="Rieske_2Fe-2S"/>
</dbReference>
<dbReference type="Pfam" id="PF00355">
    <property type="entry name" value="Rieske"/>
    <property type="match status" value="1"/>
</dbReference>
<dbReference type="Gene3D" id="2.102.10.10">
    <property type="entry name" value="Rieske [2Fe-2S] iron-sulphur domain"/>
    <property type="match status" value="1"/>
</dbReference>
<dbReference type="EMBL" id="LIAV01000007">
    <property type="protein sequence ID" value="KRO41330.1"/>
    <property type="molecule type" value="Genomic_DNA"/>
</dbReference>
<dbReference type="GO" id="GO:0046872">
    <property type="term" value="F:metal ion binding"/>
    <property type="evidence" value="ECO:0007669"/>
    <property type="project" value="UniProtKB-KW"/>
</dbReference>
<evidence type="ECO:0000256" key="2">
    <source>
        <dbReference type="ARBA" id="ARBA00022723"/>
    </source>
</evidence>
<evidence type="ECO:0000256" key="5">
    <source>
        <dbReference type="ARBA" id="ARBA00023014"/>
    </source>
</evidence>
<dbReference type="Proteomes" id="UP000050874">
    <property type="component" value="Unassembled WGS sequence"/>
</dbReference>
<dbReference type="PROSITE" id="PS51296">
    <property type="entry name" value="RIESKE"/>
    <property type="match status" value="1"/>
</dbReference>
<dbReference type="PANTHER" id="PTHR21266:SF60">
    <property type="entry name" value="3-KETOSTEROID-9-ALPHA-MONOOXYGENASE, OXYGENASE COMPONENT"/>
    <property type="match status" value="1"/>
</dbReference>
<name>A0A0R2PWK4_9GAMM</name>